<reference evidence="2 3" key="1">
    <citation type="journal article" date="2024" name="G3 (Bethesda)">
        <title>Genome assembly of Hibiscus sabdariffa L. provides insights into metabolisms of medicinal natural products.</title>
        <authorList>
            <person name="Kim T."/>
        </authorList>
    </citation>
    <scope>NUCLEOTIDE SEQUENCE [LARGE SCALE GENOMIC DNA]</scope>
    <source>
        <strain evidence="2">TK-2024</strain>
        <tissue evidence="2">Old leaves</tissue>
    </source>
</reference>
<protein>
    <submittedName>
        <fullName evidence="2">Uncharacterized protein</fullName>
    </submittedName>
</protein>
<feature type="region of interest" description="Disordered" evidence="1">
    <location>
        <begin position="1"/>
        <end position="23"/>
    </location>
</feature>
<name>A0ABR2C8V0_9ROSI</name>
<accession>A0ABR2C8V0</accession>
<sequence>METNLHSKNPRFHAPHASSENPSMHATFKDKLLCSNMNDHSMDLDTALEEDDIKILEADTSCMFLRMARSSCLATISRLNHCIDRPLGHHHVSLCFAPLLDNPDDNGDVVQEPVAKFSVPSVPNVELAPRGSLPITAKGKAVLQLKTKVSHRLLSHIRVLLQTLVPNLNRIHRPPSSGHLLAFSMQLARNMLLFLMIGVSIGRYGH</sequence>
<proteinExistence type="predicted"/>
<dbReference type="EMBL" id="JBBPBM010000062">
    <property type="protein sequence ID" value="KAK8515845.1"/>
    <property type="molecule type" value="Genomic_DNA"/>
</dbReference>
<dbReference type="Proteomes" id="UP001472677">
    <property type="component" value="Unassembled WGS sequence"/>
</dbReference>
<evidence type="ECO:0000313" key="2">
    <source>
        <dbReference type="EMBL" id="KAK8515845.1"/>
    </source>
</evidence>
<comment type="caution">
    <text evidence="2">The sequence shown here is derived from an EMBL/GenBank/DDBJ whole genome shotgun (WGS) entry which is preliminary data.</text>
</comment>
<evidence type="ECO:0000313" key="3">
    <source>
        <dbReference type="Proteomes" id="UP001472677"/>
    </source>
</evidence>
<gene>
    <name evidence="2" type="ORF">V6N12_016151</name>
</gene>
<keyword evidence="3" id="KW-1185">Reference proteome</keyword>
<evidence type="ECO:0000256" key="1">
    <source>
        <dbReference type="SAM" id="MobiDB-lite"/>
    </source>
</evidence>
<organism evidence="2 3">
    <name type="scientific">Hibiscus sabdariffa</name>
    <name type="common">roselle</name>
    <dbReference type="NCBI Taxonomy" id="183260"/>
    <lineage>
        <taxon>Eukaryota</taxon>
        <taxon>Viridiplantae</taxon>
        <taxon>Streptophyta</taxon>
        <taxon>Embryophyta</taxon>
        <taxon>Tracheophyta</taxon>
        <taxon>Spermatophyta</taxon>
        <taxon>Magnoliopsida</taxon>
        <taxon>eudicotyledons</taxon>
        <taxon>Gunneridae</taxon>
        <taxon>Pentapetalae</taxon>
        <taxon>rosids</taxon>
        <taxon>malvids</taxon>
        <taxon>Malvales</taxon>
        <taxon>Malvaceae</taxon>
        <taxon>Malvoideae</taxon>
        <taxon>Hibiscus</taxon>
    </lineage>
</organism>